<keyword evidence="3" id="KW-0862">Zinc</keyword>
<sequence>MLLYNYVGTPNLNLTSPFVDPVTTTTCFHTFCRECIERALHHSSACPIDRTPLQESNIQAASPIVRALVDELDVVCVHKDEGCAHVCQRQRLAAHLEECQFRATTLGVASSTSRTDLSGFDISTDDVAESIPSSSVSCTQSVNGCKWQGPSTSLSRHLVSCPYEAIRGFFSLNEARIAGLVETNILLHRKVESLEQTLQTMKHEITALRTALGPWYRPIASSTERPSSRRQPSSPSIPFGELSRFYDTGGIPNDTDPLIPFFPPEDDVMSHPDSQTGRHTSIAPINLSTSLECSLSGLRESMVTLSASVESLGRRNEIALTNETRRLDGEARRLNEEIMSLRAALHGMRMQMHLMMVDRNSQITERGGDAMPMEPGWLPPPRLYHPQMHPPPTPNGPMMPPNPHGTKL</sequence>
<dbReference type="Pfam" id="PF13923">
    <property type="entry name" value="zf-C3HC4_2"/>
    <property type="match status" value="1"/>
</dbReference>
<gene>
    <name evidence="7" type="ORF">FISHEDRAFT_65545</name>
</gene>
<keyword evidence="4" id="KW-0175">Coiled coil</keyword>
<organism evidence="7 8">
    <name type="scientific">Fistulina hepatica ATCC 64428</name>
    <dbReference type="NCBI Taxonomy" id="1128425"/>
    <lineage>
        <taxon>Eukaryota</taxon>
        <taxon>Fungi</taxon>
        <taxon>Dikarya</taxon>
        <taxon>Basidiomycota</taxon>
        <taxon>Agaricomycotina</taxon>
        <taxon>Agaricomycetes</taxon>
        <taxon>Agaricomycetidae</taxon>
        <taxon>Agaricales</taxon>
        <taxon>Fistulinaceae</taxon>
        <taxon>Fistulina</taxon>
    </lineage>
</organism>
<proteinExistence type="predicted"/>
<dbReference type="PANTHER" id="PTHR10131:SF94">
    <property type="entry name" value="TNF RECEPTOR-ASSOCIATED FACTOR 4"/>
    <property type="match status" value="1"/>
</dbReference>
<dbReference type="SUPFAM" id="SSF49599">
    <property type="entry name" value="TRAF domain-like"/>
    <property type="match status" value="1"/>
</dbReference>
<keyword evidence="1" id="KW-0479">Metal-binding</keyword>
<evidence type="ECO:0000256" key="2">
    <source>
        <dbReference type="ARBA" id="ARBA00022771"/>
    </source>
</evidence>
<evidence type="ECO:0000256" key="1">
    <source>
        <dbReference type="ARBA" id="ARBA00022723"/>
    </source>
</evidence>
<dbReference type="GO" id="GO:0008270">
    <property type="term" value="F:zinc ion binding"/>
    <property type="evidence" value="ECO:0007669"/>
    <property type="project" value="UniProtKB-KW"/>
</dbReference>
<evidence type="ECO:0000259" key="6">
    <source>
        <dbReference type="Pfam" id="PF13923"/>
    </source>
</evidence>
<protein>
    <recommendedName>
        <fullName evidence="6">RING-type domain-containing protein</fullName>
    </recommendedName>
</protein>
<dbReference type="Proteomes" id="UP000054144">
    <property type="component" value="Unassembled WGS sequence"/>
</dbReference>
<keyword evidence="2" id="KW-0863">Zinc-finger</keyword>
<evidence type="ECO:0000313" key="8">
    <source>
        <dbReference type="Proteomes" id="UP000054144"/>
    </source>
</evidence>
<dbReference type="InterPro" id="IPR017907">
    <property type="entry name" value="Znf_RING_CS"/>
</dbReference>
<feature type="domain" description="RING-type" evidence="6">
    <location>
        <begin position="19"/>
        <end position="48"/>
    </location>
</feature>
<dbReference type="EMBL" id="KN881727">
    <property type="protein sequence ID" value="KIY49097.1"/>
    <property type="molecule type" value="Genomic_DNA"/>
</dbReference>
<feature type="coiled-coil region" evidence="4">
    <location>
        <begin position="324"/>
        <end position="351"/>
    </location>
</feature>
<evidence type="ECO:0000313" key="7">
    <source>
        <dbReference type="EMBL" id="KIY49097.1"/>
    </source>
</evidence>
<evidence type="ECO:0000256" key="3">
    <source>
        <dbReference type="ARBA" id="ARBA00022833"/>
    </source>
</evidence>
<feature type="compositionally biased region" description="Low complexity" evidence="5">
    <location>
        <begin position="221"/>
        <end position="236"/>
    </location>
</feature>
<feature type="region of interest" description="Disordered" evidence="5">
    <location>
        <begin position="219"/>
        <end position="239"/>
    </location>
</feature>
<dbReference type="SUPFAM" id="SSF57850">
    <property type="entry name" value="RING/U-box"/>
    <property type="match status" value="1"/>
</dbReference>
<dbReference type="OrthoDB" id="1630758at2759"/>
<dbReference type="InterPro" id="IPR001841">
    <property type="entry name" value="Znf_RING"/>
</dbReference>
<feature type="region of interest" description="Disordered" evidence="5">
    <location>
        <begin position="256"/>
        <end position="281"/>
    </location>
</feature>
<feature type="region of interest" description="Disordered" evidence="5">
    <location>
        <begin position="383"/>
        <end position="408"/>
    </location>
</feature>
<name>A0A0D7ADM6_9AGAR</name>
<evidence type="ECO:0000256" key="4">
    <source>
        <dbReference type="SAM" id="Coils"/>
    </source>
</evidence>
<dbReference type="Gene3D" id="3.30.40.10">
    <property type="entry name" value="Zinc/RING finger domain, C3HC4 (zinc finger)"/>
    <property type="match status" value="1"/>
</dbReference>
<dbReference type="AlphaFoldDB" id="A0A0D7ADM6"/>
<keyword evidence="8" id="KW-1185">Reference proteome</keyword>
<accession>A0A0D7ADM6</accession>
<reference evidence="7 8" key="1">
    <citation type="journal article" date="2015" name="Fungal Genet. Biol.">
        <title>Evolution of novel wood decay mechanisms in Agaricales revealed by the genome sequences of Fistulina hepatica and Cylindrobasidium torrendii.</title>
        <authorList>
            <person name="Floudas D."/>
            <person name="Held B.W."/>
            <person name="Riley R."/>
            <person name="Nagy L.G."/>
            <person name="Koehler G."/>
            <person name="Ransdell A.S."/>
            <person name="Younus H."/>
            <person name="Chow J."/>
            <person name="Chiniquy J."/>
            <person name="Lipzen A."/>
            <person name="Tritt A."/>
            <person name="Sun H."/>
            <person name="Haridas S."/>
            <person name="LaButti K."/>
            <person name="Ohm R.A."/>
            <person name="Kues U."/>
            <person name="Blanchette R.A."/>
            <person name="Grigoriev I.V."/>
            <person name="Minto R.E."/>
            <person name="Hibbett D.S."/>
        </authorList>
    </citation>
    <scope>NUCLEOTIDE SEQUENCE [LARGE SCALE GENOMIC DNA]</scope>
    <source>
        <strain evidence="7 8">ATCC 64428</strain>
    </source>
</reference>
<dbReference type="PROSITE" id="PS00518">
    <property type="entry name" value="ZF_RING_1"/>
    <property type="match status" value="1"/>
</dbReference>
<dbReference type="PANTHER" id="PTHR10131">
    <property type="entry name" value="TNF RECEPTOR ASSOCIATED FACTOR"/>
    <property type="match status" value="1"/>
</dbReference>
<dbReference type="InterPro" id="IPR013083">
    <property type="entry name" value="Znf_RING/FYVE/PHD"/>
</dbReference>
<evidence type="ECO:0000256" key="5">
    <source>
        <dbReference type="SAM" id="MobiDB-lite"/>
    </source>
</evidence>